<organism evidence="2 3">
    <name type="scientific">Hymenoscyphus albidus</name>
    <dbReference type="NCBI Taxonomy" id="595503"/>
    <lineage>
        <taxon>Eukaryota</taxon>
        <taxon>Fungi</taxon>
        <taxon>Dikarya</taxon>
        <taxon>Ascomycota</taxon>
        <taxon>Pezizomycotina</taxon>
        <taxon>Leotiomycetes</taxon>
        <taxon>Helotiales</taxon>
        <taxon>Helotiaceae</taxon>
        <taxon>Hymenoscyphus</taxon>
    </lineage>
</organism>
<keyword evidence="3" id="KW-1185">Reference proteome</keyword>
<name>A0A9N9Q5D8_9HELO</name>
<feature type="region of interest" description="Disordered" evidence="1">
    <location>
        <begin position="417"/>
        <end position="536"/>
    </location>
</feature>
<feature type="compositionally biased region" description="Polar residues" evidence="1">
    <location>
        <begin position="479"/>
        <end position="492"/>
    </location>
</feature>
<feature type="region of interest" description="Disordered" evidence="1">
    <location>
        <begin position="285"/>
        <end position="311"/>
    </location>
</feature>
<dbReference type="EMBL" id="CAJVRM010000151">
    <property type="protein sequence ID" value="CAG8975779.1"/>
    <property type="molecule type" value="Genomic_DNA"/>
</dbReference>
<evidence type="ECO:0000313" key="3">
    <source>
        <dbReference type="Proteomes" id="UP000701801"/>
    </source>
</evidence>
<dbReference type="Proteomes" id="UP000701801">
    <property type="component" value="Unassembled WGS sequence"/>
</dbReference>
<feature type="compositionally biased region" description="Low complexity" evidence="1">
    <location>
        <begin position="417"/>
        <end position="426"/>
    </location>
</feature>
<comment type="caution">
    <text evidence="2">The sequence shown here is derived from an EMBL/GenBank/DDBJ whole genome shotgun (WGS) entry which is preliminary data.</text>
</comment>
<protein>
    <submittedName>
        <fullName evidence="2">Uncharacterized protein</fullName>
    </submittedName>
</protein>
<evidence type="ECO:0000313" key="2">
    <source>
        <dbReference type="EMBL" id="CAG8975779.1"/>
    </source>
</evidence>
<gene>
    <name evidence="2" type="ORF">HYALB_00008220</name>
</gene>
<feature type="compositionally biased region" description="Low complexity" evidence="1">
    <location>
        <begin position="285"/>
        <end position="299"/>
    </location>
</feature>
<proteinExistence type="predicted"/>
<feature type="region of interest" description="Disordered" evidence="1">
    <location>
        <begin position="223"/>
        <end position="267"/>
    </location>
</feature>
<feature type="compositionally biased region" description="Basic residues" evidence="1">
    <location>
        <begin position="509"/>
        <end position="521"/>
    </location>
</feature>
<feature type="compositionally biased region" description="Pro residues" evidence="1">
    <location>
        <begin position="427"/>
        <end position="436"/>
    </location>
</feature>
<sequence>MGISAQFAIDPALMNPFANFVPLAPASTGLSLNSFANFPFEVNNNTSFAGFPKVSVPFGPLFQGTQAFNAFPLGGNRMGPISQLTAHPSLAPTAAPRSYLNFLRHRAQNQARKPFIQRLANSQRCPLPFDFGAGNEDSYPEIYALDRLDIVGGRKPQKAHKLPENLQNSQRHPLPFRFEEPEDEDSYSEMLALDDREVVNIKGARKGDKLVNKLSKGKLLRQEIPASMKKAGIKRKAPIDSGSRTEEQHASPAKVRRINEEAPQSFQPRPVTRVEALKNYAPIAPMQRATPQPARAPAPTSNPTAKPIFKLAPGRGNERARLGVAEETVNAFQPSRSFQTQPQPAARVGPFERWVPLVPKPASKPTPEPTKPILKPVEPFKRWIPLAPKPAPKLTKPILKLAPVTIELDVSEFPTSFPLSSPLSSPSSPPYSPSPSVPSSSGSEHPPGALRRGSSIGSDPFADWHGDEEIFSQPRRLRSSATPSVSPKSQVSPRRRRARVSRSVSSTRRSARIRTESRKKREASGELGGEAKKVKC</sequence>
<accession>A0A9N9Q5D8</accession>
<dbReference type="OrthoDB" id="10365373at2759"/>
<reference evidence="2" key="1">
    <citation type="submission" date="2021-07" db="EMBL/GenBank/DDBJ databases">
        <authorList>
            <person name="Durling M."/>
        </authorList>
    </citation>
    <scope>NUCLEOTIDE SEQUENCE</scope>
</reference>
<evidence type="ECO:0000256" key="1">
    <source>
        <dbReference type="SAM" id="MobiDB-lite"/>
    </source>
</evidence>
<feature type="compositionally biased region" description="Low complexity" evidence="1">
    <location>
        <begin position="437"/>
        <end position="447"/>
    </location>
</feature>
<dbReference type="AlphaFoldDB" id="A0A9N9Q5D8"/>